<comment type="caution">
    <text evidence="1">The sequence shown here is derived from an EMBL/GenBank/DDBJ whole genome shotgun (WGS) entry which is preliminary data.</text>
</comment>
<name>A0A8H7NTN2_9APHY</name>
<protein>
    <submittedName>
        <fullName evidence="1">Uncharacterized protein</fullName>
    </submittedName>
</protein>
<dbReference type="AlphaFoldDB" id="A0A8H7NTN2"/>
<accession>A0A8H7NTN2</accession>
<proteinExistence type="predicted"/>
<sequence>MVDVQHAPEIEYNEMLHGLPNMPERARKFALLAVVDVANGDLCGGLSSAKFPSTCAEILVVEMSWTGELGAGFIGDRDMSVQGTAPDCGTL</sequence>
<reference evidence="1" key="1">
    <citation type="submission" date="2020-11" db="EMBL/GenBank/DDBJ databases">
        <authorList>
            <person name="Koelle M."/>
            <person name="Horta M.A.C."/>
            <person name="Nowrousian M."/>
            <person name="Ohm R.A."/>
            <person name="Benz P."/>
            <person name="Pilgard A."/>
        </authorList>
    </citation>
    <scope>NUCLEOTIDE SEQUENCE</scope>
    <source>
        <strain evidence="1">FPRL280</strain>
    </source>
</reference>
<dbReference type="Proteomes" id="UP000639403">
    <property type="component" value="Unassembled WGS sequence"/>
</dbReference>
<gene>
    <name evidence="1" type="ORF">IEO21_09840</name>
</gene>
<reference evidence="1" key="2">
    <citation type="journal article" name="Front. Microbiol.">
        <title>Degradative Capacity of Two Strains of Rhodonia placenta: From Phenotype to Genotype.</title>
        <authorList>
            <person name="Kolle M."/>
            <person name="Horta M.A.C."/>
            <person name="Nowrousian M."/>
            <person name="Ohm R.A."/>
            <person name="Benz J.P."/>
            <person name="Pilgard A."/>
        </authorList>
    </citation>
    <scope>NUCLEOTIDE SEQUENCE</scope>
    <source>
        <strain evidence="1">FPRL280</strain>
    </source>
</reference>
<dbReference type="EMBL" id="JADOXO010000561">
    <property type="protein sequence ID" value="KAF9802705.1"/>
    <property type="molecule type" value="Genomic_DNA"/>
</dbReference>
<organism evidence="1 2">
    <name type="scientific">Rhodonia placenta</name>
    <dbReference type="NCBI Taxonomy" id="104341"/>
    <lineage>
        <taxon>Eukaryota</taxon>
        <taxon>Fungi</taxon>
        <taxon>Dikarya</taxon>
        <taxon>Basidiomycota</taxon>
        <taxon>Agaricomycotina</taxon>
        <taxon>Agaricomycetes</taxon>
        <taxon>Polyporales</taxon>
        <taxon>Adustoporiaceae</taxon>
        <taxon>Rhodonia</taxon>
    </lineage>
</organism>
<evidence type="ECO:0000313" key="2">
    <source>
        <dbReference type="Proteomes" id="UP000639403"/>
    </source>
</evidence>
<evidence type="ECO:0000313" key="1">
    <source>
        <dbReference type="EMBL" id="KAF9802705.1"/>
    </source>
</evidence>